<keyword evidence="7" id="KW-1185">Reference proteome</keyword>
<evidence type="ECO:0000256" key="1">
    <source>
        <dbReference type="ARBA" id="ARBA00023015"/>
    </source>
</evidence>
<dbReference type="InterPro" id="IPR036271">
    <property type="entry name" value="Tet_transcr_reg_TetR-rel_C_sf"/>
</dbReference>
<keyword evidence="1" id="KW-0805">Transcription regulation</keyword>
<dbReference type="GO" id="GO:0003677">
    <property type="term" value="F:DNA binding"/>
    <property type="evidence" value="ECO:0007669"/>
    <property type="project" value="UniProtKB-UniRule"/>
</dbReference>
<evidence type="ECO:0000256" key="3">
    <source>
        <dbReference type="ARBA" id="ARBA00023163"/>
    </source>
</evidence>
<gene>
    <name evidence="6" type="ORF">SAMN04488135_102119</name>
</gene>
<evidence type="ECO:0000259" key="5">
    <source>
        <dbReference type="PROSITE" id="PS50977"/>
    </source>
</evidence>
<dbReference type="RefSeq" id="WP_073101774.1">
    <property type="nucleotide sequence ID" value="NZ_FQXE01000002.1"/>
</dbReference>
<dbReference type="Gene3D" id="1.10.357.10">
    <property type="entry name" value="Tetracycline Repressor, domain 2"/>
    <property type="match status" value="1"/>
</dbReference>
<dbReference type="AlphaFoldDB" id="A0A1M5Q090"/>
<dbReference type="SUPFAM" id="SSF46689">
    <property type="entry name" value="Homeodomain-like"/>
    <property type="match status" value="1"/>
</dbReference>
<name>A0A1M5Q090_9BURK</name>
<keyword evidence="2 4" id="KW-0238">DNA-binding</keyword>
<dbReference type="Gene3D" id="1.10.10.60">
    <property type="entry name" value="Homeodomain-like"/>
    <property type="match status" value="1"/>
</dbReference>
<feature type="DNA-binding region" description="H-T-H motif" evidence="4">
    <location>
        <begin position="33"/>
        <end position="52"/>
    </location>
</feature>
<dbReference type="SUPFAM" id="SSF48498">
    <property type="entry name" value="Tetracyclin repressor-like, C-terminal domain"/>
    <property type="match status" value="1"/>
</dbReference>
<sequence>MGRASQEQAERNRERVVETACRLFRMHGVENVSIADIMTEAGLTPGGFYKQFASKEALIDEAFALAFRQSSGSWEAIRKCHDANASQALTALVQHYFKQRPLEQNCPMLAFSSLVSNLSPKAQATDVYYDGVEELFGQFREEVLKAPKQGSAKKMSEADALTLFAAMIGTGLLSRAIGHTPWIRQMQSAVLSALPEAELGAKTDTK</sequence>
<dbReference type="InterPro" id="IPR001647">
    <property type="entry name" value="HTH_TetR"/>
</dbReference>
<dbReference type="OrthoDB" id="9798857at2"/>
<keyword evidence="3" id="KW-0804">Transcription</keyword>
<dbReference type="STRING" id="658167.SAMN04488135_102119"/>
<dbReference type="EMBL" id="FQXE01000002">
    <property type="protein sequence ID" value="SHH07574.1"/>
    <property type="molecule type" value="Genomic_DNA"/>
</dbReference>
<dbReference type="PANTHER" id="PTHR47506:SF7">
    <property type="entry name" value="TRANSCRIPTIONAL REGULATORY PROTEIN"/>
    <property type="match status" value="1"/>
</dbReference>
<dbReference type="PANTHER" id="PTHR47506">
    <property type="entry name" value="TRANSCRIPTIONAL REGULATORY PROTEIN"/>
    <property type="match status" value="1"/>
</dbReference>
<evidence type="ECO:0000313" key="6">
    <source>
        <dbReference type="EMBL" id="SHH07574.1"/>
    </source>
</evidence>
<dbReference type="InterPro" id="IPR009057">
    <property type="entry name" value="Homeodomain-like_sf"/>
</dbReference>
<proteinExistence type="predicted"/>
<protein>
    <submittedName>
        <fullName evidence="6">Transcriptional regulator, TetR family</fullName>
    </submittedName>
</protein>
<evidence type="ECO:0000256" key="4">
    <source>
        <dbReference type="PROSITE-ProRule" id="PRU00335"/>
    </source>
</evidence>
<feature type="domain" description="HTH tetR-type" evidence="5">
    <location>
        <begin position="10"/>
        <end position="70"/>
    </location>
</feature>
<evidence type="ECO:0000313" key="7">
    <source>
        <dbReference type="Proteomes" id="UP000184226"/>
    </source>
</evidence>
<organism evidence="6 7">
    <name type="scientific">Pollutimonas bauzanensis</name>
    <dbReference type="NCBI Taxonomy" id="658167"/>
    <lineage>
        <taxon>Bacteria</taxon>
        <taxon>Pseudomonadati</taxon>
        <taxon>Pseudomonadota</taxon>
        <taxon>Betaproteobacteria</taxon>
        <taxon>Burkholderiales</taxon>
        <taxon>Alcaligenaceae</taxon>
        <taxon>Pollutimonas</taxon>
    </lineage>
</organism>
<dbReference type="PROSITE" id="PS50977">
    <property type="entry name" value="HTH_TETR_2"/>
    <property type="match status" value="1"/>
</dbReference>
<dbReference type="Pfam" id="PF00440">
    <property type="entry name" value="TetR_N"/>
    <property type="match status" value="1"/>
</dbReference>
<evidence type="ECO:0000256" key="2">
    <source>
        <dbReference type="ARBA" id="ARBA00023125"/>
    </source>
</evidence>
<dbReference type="PRINTS" id="PR00455">
    <property type="entry name" value="HTHTETR"/>
</dbReference>
<accession>A0A1M5Q090</accession>
<dbReference type="Proteomes" id="UP000184226">
    <property type="component" value="Unassembled WGS sequence"/>
</dbReference>
<reference evidence="6 7" key="1">
    <citation type="submission" date="2016-11" db="EMBL/GenBank/DDBJ databases">
        <authorList>
            <person name="Jaros S."/>
            <person name="Januszkiewicz K."/>
            <person name="Wedrychowicz H."/>
        </authorList>
    </citation>
    <scope>NUCLEOTIDE SEQUENCE [LARGE SCALE GENOMIC DNA]</scope>
    <source>
        <strain evidence="6 7">CGMCC 1.10190</strain>
    </source>
</reference>